<evidence type="ECO:0000259" key="3">
    <source>
        <dbReference type="Pfam" id="PF20803"/>
    </source>
</evidence>
<reference evidence="4 5" key="1">
    <citation type="submission" date="2020-01" db="EMBL/GenBank/DDBJ databases">
        <title>Kibdelosporangium persica a novel Actinomycetes from a hot desert in Iran.</title>
        <authorList>
            <person name="Safaei N."/>
            <person name="Zaburannyi N."/>
            <person name="Mueller R."/>
            <person name="Wink J."/>
        </authorList>
    </citation>
    <scope>NUCLEOTIDE SEQUENCE [LARGE SCALE GENOMIC DNA]</scope>
    <source>
        <strain evidence="4 5">4NS15</strain>
    </source>
</reference>
<dbReference type="Pfam" id="PF08223">
    <property type="entry name" value="PaaX_C"/>
    <property type="match status" value="1"/>
</dbReference>
<evidence type="ECO:0000313" key="4">
    <source>
        <dbReference type="EMBL" id="NRN67945.1"/>
    </source>
</evidence>
<feature type="domain" description="Transcriptional repressor PaaX-like C-terminal" evidence="2">
    <location>
        <begin position="191"/>
        <end position="278"/>
    </location>
</feature>
<comment type="caution">
    <text evidence="4">The sequence shown here is derived from an EMBL/GenBank/DDBJ whole genome shotgun (WGS) entry which is preliminary data.</text>
</comment>
<feature type="domain" description="Transcriptional repressor PaaX-like central Cas2-like" evidence="3">
    <location>
        <begin position="108"/>
        <end position="180"/>
    </location>
</feature>
<protein>
    <submittedName>
        <fullName evidence="4">Phenylacetic acid degradation operon negative regulatory protein paaX</fullName>
    </submittedName>
</protein>
<evidence type="ECO:0000259" key="2">
    <source>
        <dbReference type="Pfam" id="PF08223"/>
    </source>
</evidence>
<dbReference type="PANTHER" id="PTHR30319:SF1">
    <property type="entry name" value="TRANSCRIPTIONAL REPRESSOR PAAX"/>
    <property type="match status" value="1"/>
</dbReference>
<dbReference type="InterPro" id="IPR013225">
    <property type="entry name" value="PaaX_C"/>
</dbReference>
<dbReference type="PANTHER" id="PTHR30319">
    <property type="entry name" value="PHENYLACETIC ACID REGULATOR-RELATED TRANSCRIPTIONAL REPRESSOR"/>
    <property type="match status" value="1"/>
</dbReference>
<dbReference type="InterPro" id="IPR036388">
    <property type="entry name" value="WH-like_DNA-bd_sf"/>
</dbReference>
<dbReference type="Gene3D" id="3.30.70.2650">
    <property type="match status" value="1"/>
</dbReference>
<dbReference type="Pfam" id="PF20803">
    <property type="entry name" value="PaaX_M"/>
    <property type="match status" value="1"/>
</dbReference>
<dbReference type="Pfam" id="PF07848">
    <property type="entry name" value="PaaX"/>
    <property type="match status" value="1"/>
</dbReference>
<dbReference type="Proteomes" id="UP000763557">
    <property type="component" value="Unassembled WGS sequence"/>
</dbReference>
<dbReference type="Gene3D" id="1.10.10.10">
    <property type="entry name" value="Winged helix-like DNA-binding domain superfamily/Winged helix DNA-binding domain"/>
    <property type="match status" value="1"/>
</dbReference>
<sequence length="302" mass="33080">MIAVPRDRPALPRMQTGGSPQHLLLTLLGDYWYGQRAPLPSAALVALLGEFGITEVSARAALSRLSRRGLLELSRTGRHTSYALSGRAAQVLAEGLRHIITFGAEELPWSGQWTVAVFSVPEDQRDLRHALRTRLAWLGFASLFDGVWVSPHERVADITSVLAELAIDTATVLRSEVIDGSPAGGHPINAWDLDGLRGRYTALIEEYTSVRQRLLTGQVGTAEALVLRTALMDAWRRFPGLDPELPAALLPQPWPRAQARALFTELYDELALLAEQRVKQVVGQYDKNVAALVRGHGSDFAG</sequence>
<dbReference type="PIRSF" id="PIRSF020623">
    <property type="entry name" value="PaaX"/>
    <property type="match status" value="1"/>
</dbReference>
<evidence type="ECO:0000259" key="1">
    <source>
        <dbReference type="Pfam" id="PF07848"/>
    </source>
</evidence>
<organism evidence="4 5">
    <name type="scientific">Kibdelosporangium persicum</name>
    <dbReference type="NCBI Taxonomy" id="2698649"/>
    <lineage>
        <taxon>Bacteria</taxon>
        <taxon>Bacillati</taxon>
        <taxon>Actinomycetota</taxon>
        <taxon>Actinomycetes</taxon>
        <taxon>Pseudonocardiales</taxon>
        <taxon>Pseudonocardiaceae</taxon>
        <taxon>Kibdelosporangium</taxon>
    </lineage>
</organism>
<dbReference type="InterPro" id="IPR012906">
    <property type="entry name" value="PaaX-like_N"/>
</dbReference>
<gene>
    <name evidence="4" type="ORF">GC106_51860</name>
</gene>
<dbReference type="EMBL" id="JAAATY010000017">
    <property type="protein sequence ID" value="NRN67945.1"/>
    <property type="molecule type" value="Genomic_DNA"/>
</dbReference>
<dbReference type="InterPro" id="IPR048846">
    <property type="entry name" value="PaaX-like_central"/>
</dbReference>
<keyword evidence="5" id="KW-1185">Reference proteome</keyword>
<dbReference type="RefSeq" id="WP_173136487.1">
    <property type="nucleotide sequence ID" value="NZ_CBCSGW010000009.1"/>
</dbReference>
<evidence type="ECO:0000313" key="5">
    <source>
        <dbReference type="Proteomes" id="UP000763557"/>
    </source>
</evidence>
<feature type="domain" description="Transcriptional repressor PaaX-like N-terminal" evidence="1">
    <location>
        <begin position="21"/>
        <end position="87"/>
    </location>
</feature>
<dbReference type="InterPro" id="IPR011965">
    <property type="entry name" value="PaaX_trns_reg"/>
</dbReference>
<name>A0ABX2F9A8_9PSEU</name>
<dbReference type="Gene3D" id="1.20.58.1460">
    <property type="match status" value="1"/>
</dbReference>
<accession>A0ABX2F9A8</accession>
<proteinExistence type="predicted"/>